<dbReference type="SUPFAM" id="SSF81301">
    <property type="entry name" value="Nucleotidyltransferase"/>
    <property type="match status" value="1"/>
</dbReference>
<proteinExistence type="predicted"/>
<dbReference type="Pfam" id="PF18765">
    <property type="entry name" value="Polbeta"/>
    <property type="match status" value="1"/>
</dbReference>
<accession>A0A073KBV4</accession>
<dbReference type="InterPro" id="IPR043519">
    <property type="entry name" value="NT_sf"/>
</dbReference>
<evidence type="ECO:0000313" key="2">
    <source>
        <dbReference type="EMBL" id="KEK19783.1"/>
    </source>
</evidence>
<dbReference type="Gene3D" id="3.30.460.10">
    <property type="entry name" value="Beta Polymerase, domain 2"/>
    <property type="match status" value="1"/>
</dbReference>
<protein>
    <recommendedName>
        <fullName evidence="1">Polymerase beta nucleotidyltransferase domain-containing protein</fullName>
    </recommendedName>
</protein>
<reference evidence="2 3" key="1">
    <citation type="submission" date="2014-06" db="EMBL/GenBank/DDBJ databases">
        <title>Draft genome sequence of Bacillus manliponensis JCM 15802 (MCCC 1A00708).</title>
        <authorList>
            <person name="Lai Q."/>
            <person name="Liu Y."/>
            <person name="Shao Z."/>
        </authorList>
    </citation>
    <scope>NUCLEOTIDE SEQUENCE [LARGE SCALE GENOMIC DNA]</scope>
    <source>
        <strain evidence="2 3">JCM 15802</strain>
    </source>
</reference>
<dbReference type="AlphaFoldDB" id="A0A073KBV4"/>
<comment type="caution">
    <text evidence="2">The sequence shown here is derived from an EMBL/GenBank/DDBJ whole genome shotgun (WGS) entry which is preliminary data.</text>
</comment>
<keyword evidence="3" id="KW-1185">Reference proteome</keyword>
<dbReference type="InterPro" id="IPR041633">
    <property type="entry name" value="Polbeta"/>
</dbReference>
<evidence type="ECO:0000259" key="1">
    <source>
        <dbReference type="Pfam" id="PF18765"/>
    </source>
</evidence>
<feature type="domain" description="Polymerase beta nucleotidyltransferase" evidence="1">
    <location>
        <begin position="8"/>
        <end position="54"/>
    </location>
</feature>
<dbReference type="Proteomes" id="UP000027822">
    <property type="component" value="Unassembled WGS sequence"/>
</dbReference>
<dbReference type="EMBL" id="JOTN01000006">
    <property type="protein sequence ID" value="KEK19783.1"/>
    <property type="molecule type" value="Genomic_DNA"/>
</dbReference>
<evidence type="ECO:0000313" key="3">
    <source>
        <dbReference type="Proteomes" id="UP000027822"/>
    </source>
</evidence>
<gene>
    <name evidence="2" type="ORF">BAMA_21315</name>
</gene>
<organism evidence="2 3">
    <name type="scientific">Bacillus manliponensis</name>
    <dbReference type="NCBI Taxonomy" id="574376"/>
    <lineage>
        <taxon>Bacteria</taxon>
        <taxon>Bacillati</taxon>
        <taxon>Bacillota</taxon>
        <taxon>Bacilli</taxon>
        <taxon>Bacillales</taxon>
        <taxon>Bacillaceae</taxon>
        <taxon>Bacillus</taxon>
        <taxon>Bacillus cereus group</taxon>
    </lineage>
</organism>
<dbReference type="STRING" id="574376.BAMA_21315"/>
<sequence length="206" mass="24986">MDFSLKTKIINYFIRNYNCHSIILFGPHAREDVTHESDIDVVCFTDQLISSSNDTKIFGRKRLDAWIYETKKMRDIDEFLRIRRGKILYDNRKICEKFLIDINGLFKRGPKPLTEQEKKFLKRRIYKMYLRTKNDDMNGRFTYHELLVKTLENYFILNGRWYLGPKHSLQWLRENDREVYELFELVLKSKGRMKAMKQLIKVTLQQ</sequence>
<name>A0A073KBV4_9BACI</name>
<dbReference type="eggNOG" id="COG1708">
    <property type="taxonomic scope" value="Bacteria"/>
</dbReference>